<evidence type="ECO:0000313" key="2">
    <source>
        <dbReference type="EMBL" id="EOY19820.1"/>
    </source>
</evidence>
<gene>
    <name evidence="2" type="ORF">TCM_045170</name>
</gene>
<reference evidence="2 3" key="1">
    <citation type="journal article" date="2013" name="Genome Biol.">
        <title>The genome sequence of the most widely cultivated cacao type and its use to identify candidate genes regulating pod color.</title>
        <authorList>
            <person name="Motamayor J.C."/>
            <person name="Mockaitis K."/>
            <person name="Schmutz J."/>
            <person name="Haiminen N."/>
            <person name="Iii D.L."/>
            <person name="Cornejo O."/>
            <person name="Findley S.D."/>
            <person name="Zheng P."/>
            <person name="Utro F."/>
            <person name="Royaert S."/>
            <person name="Saski C."/>
            <person name="Jenkins J."/>
            <person name="Podicheti R."/>
            <person name="Zhao M."/>
            <person name="Scheffler B.E."/>
            <person name="Stack J.C."/>
            <person name="Feltus F.A."/>
            <person name="Mustiga G.M."/>
            <person name="Amores F."/>
            <person name="Phillips W."/>
            <person name="Marelli J.P."/>
            <person name="May G.D."/>
            <person name="Shapiro H."/>
            <person name="Ma J."/>
            <person name="Bustamante C.D."/>
            <person name="Schnell R.J."/>
            <person name="Main D."/>
            <person name="Gilbert D."/>
            <person name="Parida L."/>
            <person name="Kuhn D.N."/>
        </authorList>
    </citation>
    <scope>NUCLEOTIDE SEQUENCE [LARGE SCALE GENOMIC DNA]</scope>
    <source>
        <strain evidence="3">cv. Matina 1-6</strain>
    </source>
</reference>
<dbReference type="HOGENOM" id="CLU_2487902_0_0_1"/>
<dbReference type="EMBL" id="CM001888">
    <property type="protein sequence ID" value="EOY19820.1"/>
    <property type="molecule type" value="Genomic_DNA"/>
</dbReference>
<accession>A0A061FR84</accession>
<organism evidence="2 3">
    <name type="scientific">Theobroma cacao</name>
    <name type="common">Cacao</name>
    <name type="synonym">Cocoa</name>
    <dbReference type="NCBI Taxonomy" id="3641"/>
    <lineage>
        <taxon>Eukaryota</taxon>
        <taxon>Viridiplantae</taxon>
        <taxon>Streptophyta</taxon>
        <taxon>Embryophyta</taxon>
        <taxon>Tracheophyta</taxon>
        <taxon>Spermatophyta</taxon>
        <taxon>Magnoliopsida</taxon>
        <taxon>eudicotyledons</taxon>
        <taxon>Gunneridae</taxon>
        <taxon>Pentapetalae</taxon>
        <taxon>rosids</taxon>
        <taxon>malvids</taxon>
        <taxon>Malvales</taxon>
        <taxon>Malvaceae</taxon>
        <taxon>Byttnerioideae</taxon>
        <taxon>Theobroma</taxon>
    </lineage>
</organism>
<evidence type="ECO:0000313" key="3">
    <source>
        <dbReference type="Proteomes" id="UP000026915"/>
    </source>
</evidence>
<proteinExistence type="predicted"/>
<feature type="compositionally biased region" description="Basic and acidic residues" evidence="1">
    <location>
        <begin position="1"/>
        <end position="20"/>
    </location>
</feature>
<dbReference type="Proteomes" id="UP000026915">
    <property type="component" value="Chromosome 10"/>
</dbReference>
<feature type="region of interest" description="Disordered" evidence="1">
    <location>
        <begin position="1"/>
        <end position="23"/>
    </location>
</feature>
<keyword evidence="3" id="KW-1185">Reference proteome</keyword>
<dbReference type="Gramene" id="EOY19820">
    <property type="protein sequence ID" value="EOY19820"/>
    <property type="gene ID" value="TCM_045170"/>
</dbReference>
<dbReference type="AlphaFoldDB" id="A0A061FR84"/>
<sequence>MEMKEDRSRVKKKGDIDSKRARGSSMVEGRIRLWVINQQYVDGLWKIGVDKKGRKSARRNMREVLSDGLRSADEMDHESISHSNIAH</sequence>
<dbReference type="InParanoid" id="A0A061FR84"/>
<feature type="compositionally biased region" description="Basic and acidic residues" evidence="1">
    <location>
        <begin position="65"/>
        <end position="80"/>
    </location>
</feature>
<feature type="region of interest" description="Disordered" evidence="1">
    <location>
        <begin position="65"/>
        <end position="87"/>
    </location>
</feature>
<name>A0A061FR84_THECC</name>
<protein>
    <submittedName>
        <fullName evidence="2">Uncharacterized protein</fullName>
    </submittedName>
</protein>
<evidence type="ECO:0000256" key="1">
    <source>
        <dbReference type="SAM" id="MobiDB-lite"/>
    </source>
</evidence>